<keyword evidence="16" id="KW-1185">Reference proteome</keyword>
<dbReference type="Gene3D" id="6.10.140.1330">
    <property type="match status" value="1"/>
</dbReference>
<feature type="domain" description="Cation/H+ exchanger transmembrane" evidence="14">
    <location>
        <begin position="135"/>
        <end position="407"/>
    </location>
</feature>
<dbReference type="AlphaFoldDB" id="A0AAN9QFL2"/>
<feature type="transmembrane region" description="Helical" evidence="13">
    <location>
        <begin position="349"/>
        <end position="370"/>
    </location>
</feature>
<keyword evidence="10" id="KW-0739">Sodium transport</keyword>
<organism evidence="15 16">
    <name type="scientific">Phaseolus coccineus</name>
    <name type="common">Scarlet runner bean</name>
    <name type="synonym">Phaseolus multiflorus</name>
    <dbReference type="NCBI Taxonomy" id="3886"/>
    <lineage>
        <taxon>Eukaryota</taxon>
        <taxon>Viridiplantae</taxon>
        <taxon>Streptophyta</taxon>
        <taxon>Embryophyta</taxon>
        <taxon>Tracheophyta</taxon>
        <taxon>Spermatophyta</taxon>
        <taxon>Magnoliopsida</taxon>
        <taxon>eudicotyledons</taxon>
        <taxon>Gunneridae</taxon>
        <taxon>Pentapetalae</taxon>
        <taxon>rosids</taxon>
        <taxon>fabids</taxon>
        <taxon>Fabales</taxon>
        <taxon>Fabaceae</taxon>
        <taxon>Papilionoideae</taxon>
        <taxon>50 kb inversion clade</taxon>
        <taxon>NPAAA clade</taxon>
        <taxon>indigoferoid/millettioid clade</taxon>
        <taxon>Phaseoleae</taxon>
        <taxon>Phaseolus</taxon>
    </lineage>
</organism>
<dbReference type="Pfam" id="PF00999">
    <property type="entry name" value="Na_H_Exchanger"/>
    <property type="match status" value="1"/>
</dbReference>
<dbReference type="GO" id="GO:0098719">
    <property type="term" value="P:sodium ion import across plasma membrane"/>
    <property type="evidence" value="ECO:0007669"/>
    <property type="project" value="TreeGrafter"/>
</dbReference>
<dbReference type="Proteomes" id="UP001374584">
    <property type="component" value="Unassembled WGS sequence"/>
</dbReference>
<keyword evidence="2" id="KW-0813">Transport</keyword>
<evidence type="ECO:0000256" key="1">
    <source>
        <dbReference type="ARBA" id="ARBA00004141"/>
    </source>
</evidence>
<comment type="caution">
    <text evidence="15">The sequence shown here is derived from an EMBL/GenBank/DDBJ whole genome shotgun (WGS) entry which is preliminary data.</text>
</comment>
<feature type="transmembrane region" description="Helical" evidence="13">
    <location>
        <begin position="234"/>
        <end position="253"/>
    </location>
</feature>
<feature type="transmembrane region" description="Helical" evidence="13">
    <location>
        <begin position="382"/>
        <end position="402"/>
    </location>
</feature>
<comment type="subcellular location">
    <subcellularLocation>
        <location evidence="1">Membrane</location>
        <topology evidence="1">Multi-pass membrane protein</topology>
    </subcellularLocation>
</comment>
<evidence type="ECO:0000256" key="2">
    <source>
        <dbReference type="ARBA" id="ARBA00022448"/>
    </source>
</evidence>
<keyword evidence="5" id="KW-0630">Potassium</keyword>
<keyword evidence="9 13" id="KW-0472">Membrane</keyword>
<evidence type="ECO:0000256" key="5">
    <source>
        <dbReference type="ARBA" id="ARBA00022958"/>
    </source>
</evidence>
<evidence type="ECO:0000313" key="16">
    <source>
        <dbReference type="Proteomes" id="UP001374584"/>
    </source>
</evidence>
<dbReference type="InterPro" id="IPR018422">
    <property type="entry name" value="Cation/H_exchanger_CPA1"/>
</dbReference>
<dbReference type="GO" id="GO:0015386">
    <property type="term" value="F:potassium:proton antiporter activity"/>
    <property type="evidence" value="ECO:0007669"/>
    <property type="project" value="TreeGrafter"/>
</dbReference>
<dbReference type="EMBL" id="JAYMYR010000011">
    <property type="protein sequence ID" value="KAK7333422.1"/>
    <property type="molecule type" value="Genomic_DNA"/>
</dbReference>
<feature type="transmembrane region" description="Helical" evidence="13">
    <location>
        <begin position="304"/>
        <end position="328"/>
    </location>
</feature>
<keyword evidence="8" id="KW-0406">Ion transport</keyword>
<evidence type="ECO:0000256" key="13">
    <source>
        <dbReference type="SAM" id="Phobius"/>
    </source>
</evidence>
<feature type="transmembrane region" description="Helical" evidence="13">
    <location>
        <begin position="265"/>
        <end position="284"/>
    </location>
</feature>
<gene>
    <name evidence="15" type="ORF">VNO80_30194</name>
</gene>
<keyword evidence="6 13" id="KW-1133">Transmembrane helix</keyword>
<evidence type="ECO:0000256" key="9">
    <source>
        <dbReference type="ARBA" id="ARBA00023136"/>
    </source>
</evidence>
<evidence type="ECO:0000256" key="6">
    <source>
        <dbReference type="ARBA" id="ARBA00022989"/>
    </source>
</evidence>
<evidence type="ECO:0000259" key="14">
    <source>
        <dbReference type="Pfam" id="PF00999"/>
    </source>
</evidence>
<evidence type="ECO:0000256" key="8">
    <source>
        <dbReference type="ARBA" id="ARBA00023065"/>
    </source>
</evidence>
<evidence type="ECO:0000256" key="4">
    <source>
        <dbReference type="ARBA" id="ARBA00022692"/>
    </source>
</evidence>
<name>A0AAN9QFL2_PHACN</name>
<sequence length="491" mass="55736">MVPMSWISEGARNLAHEHAQVVPISLFVAVLCLCLVIGYLLEENRWVNESIVAIIVGKSLSHIRVKAVLGGSKLFLMYRVSPPNRFQLVDIPQVELAWPDWTRFSCYRNNFLINRHSLYPAGWLQLVLHQDETPLLYSLVFGEGVVNDATSVVLFNAVQKLDVSRFSSKTFRVIGDFLYLFLLSTGLGVLHEIVKNGNLYETKKYFSMHSSVREIALMMLMAYLSYMLAELCDLSGILTVFFCGILMSHYAWYNVTETSRITTRHVFATMSFIAETFIFLYVGMDALDIEKWKMTQLSYGNLMGIYSSLILLILLGRAAFVFPLSAVANYTNTRASSDRASRITFRHQIIIWWAGLIRGAVSIALAFKQFTFSGVTSDPVKATMITNTIIVVLFSTLVFGFLTKPLIRYLLPHTATRKNINHEESGPQIEDLNLPLLSLEESAATNISRAKESLSMLIESPVFTIHHYWRRFDDAYMRPFFGGPHHNESQC</sequence>
<evidence type="ECO:0000256" key="11">
    <source>
        <dbReference type="ARBA" id="ARBA00047524"/>
    </source>
</evidence>
<dbReference type="GO" id="GO:0005886">
    <property type="term" value="C:plasma membrane"/>
    <property type="evidence" value="ECO:0007669"/>
    <property type="project" value="TreeGrafter"/>
</dbReference>
<dbReference type="GO" id="GO:0015385">
    <property type="term" value="F:sodium:proton antiporter activity"/>
    <property type="evidence" value="ECO:0007669"/>
    <property type="project" value="InterPro"/>
</dbReference>
<dbReference type="PANTHER" id="PTHR10110:SF179">
    <property type="entry name" value="SODIUM_HYDROGEN EXCHANGER 4"/>
    <property type="match status" value="1"/>
</dbReference>
<feature type="transmembrane region" description="Helical" evidence="13">
    <location>
        <begin position="171"/>
        <end position="190"/>
    </location>
</feature>
<dbReference type="PANTHER" id="PTHR10110">
    <property type="entry name" value="SODIUM/HYDROGEN EXCHANGER"/>
    <property type="match status" value="1"/>
</dbReference>
<reference evidence="15 16" key="1">
    <citation type="submission" date="2024-01" db="EMBL/GenBank/DDBJ databases">
        <title>The genomes of 5 underutilized Papilionoideae crops provide insights into root nodulation and disease resistanc.</title>
        <authorList>
            <person name="Jiang F."/>
        </authorList>
    </citation>
    <scope>NUCLEOTIDE SEQUENCE [LARGE SCALE GENOMIC DNA]</scope>
    <source>
        <strain evidence="15">JINMINGXINNONG_FW02</strain>
        <tissue evidence="15">Leaves</tissue>
    </source>
</reference>
<evidence type="ECO:0000313" key="15">
    <source>
        <dbReference type="EMBL" id="KAK7333422.1"/>
    </source>
</evidence>
<accession>A0AAN9QFL2</accession>
<comment type="catalytic activity">
    <reaction evidence="11">
        <text>Na(+)(in) + H(+)(out) = Na(+)(out) + H(+)(in)</text>
        <dbReference type="Rhea" id="RHEA:29419"/>
        <dbReference type="ChEBI" id="CHEBI:15378"/>
        <dbReference type="ChEBI" id="CHEBI:29101"/>
    </reaction>
</comment>
<keyword evidence="7" id="KW-0915">Sodium</keyword>
<comment type="catalytic activity">
    <reaction evidence="12">
        <text>K(+)(in) + H(+)(out) = K(+)(out) + H(+)(in)</text>
        <dbReference type="Rhea" id="RHEA:29467"/>
        <dbReference type="ChEBI" id="CHEBI:15378"/>
        <dbReference type="ChEBI" id="CHEBI:29103"/>
    </reaction>
</comment>
<evidence type="ECO:0000256" key="10">
    <source>
        <dbReference type="ARBA" id="ARBA00023201"/>
    </source>
</evidence>
<evidence type="ECO:0000256" key="12">
    <source>
        <dbReference type="ARBA" id="ARBA00047912"/>
    </source>
</evidence>
<dbReference type="GO" id="GO:0051453">
    <property type="term" value="P:regulation of intracellular pH"/>
    <property type="evidence" value="ECO:0007669"/>
    <property type="project" value="TreeGrafter"/>
</dbReference>
<proteinExistence type="predicted"/>
<dbReference type="InterPro" id="IPR006153">
    <property type="entry name" value="Cation/H_exchanger_TM"/>
</dbReference>
<evidence type="ECO:0000256" key="7">
    <source>
        <dbReference type="ARBA" id="ARBA00023053"/>
    </source>
</evidence>
<keyword evidence="4 13" id="KW-0812">Transmembrane</keyword>
<keyword evidence="3" id="KW-0633">Potassium transport</keyword>
<protein>
    <recommendedName>
        <fullName evidence="14">Cation/H+ exchanger transmembrane domain-containing protein</fullName>
    </recommendedName>
</protein>
<feature type="transmembrane region" description="Helical" evidence="13">
    <location>
        <begin position="21"/>
        <end position="41"/>
    </location>
</feature>
<evidence type="ECO:0000256" key="3">
    <source>
        <dbReference type="ARBA" id="ARBA00022538"/>
    </source>
</evidence>